<evidence type="ECO:0000256" key="11">
    <source>
        <dbReference type="ARBA" id="ARBA00041912"/>
    </source>
</evidence>
<evidence type="ECO:0000256" key="7">
    <source>
        <dbReference type="ARBA" id="ARBA00036823"/>
    </source>
</evidence>
<evidence type="ECO:0000256" key="6">
    <source>
        <dbReference type="ARBA" id="ARBA00036735"/>
    </source>
</evidence>
<dbReference type="Pfam" id="PF01187">
    <property type="entry name" value="MIF"/>
    <property type="match status" value="2"/>
</dbReference>
<keyword evidence="13" id="KW-0670">Pyruvate</keyword>
<reference evidence="13 14" key="1">
    <citation type="submission" date="2014-10" db="EMBL/GenBank/DDBJ databases">
        <title>Draft genome of the hookworm Ancylostoma caninum.</title>
        <authorList>
            <person name="Mitreva M."/>
        </authorList>
    </citation>
    <scope>NUCLEOTIDE SEQUENCE [LARGE SCALE GENOMIC DNA]</scope>
    <source>
        <strain evidence="13 14">Baltimore</strain>
    </source>
</reference>
<dbReference type="EMBL" id="JOJR01002106">
    <property type="protein sequence ID" value="RCN29143.1"/>
    <property type="molecule type" value="Genomic_DNA"/>
</dbReference>
<gene>
    <name evidence="13" type="ORF">ANCCAN_25101</name>
</gene>
<name>A0A368FAK4_ANCCA</name>
<dbReference type="EC" id="5.3.3.12" evidence="8"/>
<evidence type="ECO:0000256" key="12">
    <source>
        <dbReference type="ARBA" id="ARBA00042730"/>
    </source>
</evidence>
<comment type="caution">
    <text evidence="13">The sequence shown here is derived from an EMBL/GenBank/DDBJ whole genome shotgun (WGS) entry which is preliminary data.</text>
</comment>
<dbReference type="GO" id="GO:0005125">
    <property type="term" value="F:cytokine activity"/>
    <property type="evidence" value="ECO:0007669"/>
    <property type="project" value="UniProtKB-KW"/>
</dbReference>
<organism evidence="13 14">
    <name type="scientific">Ancylostoma caninum</name>
    <name type="common">Dog hookworm</name>
    <dbReference type="NCBI Taxonomy" id="29170"/>
    <lineage>
        <taxon>Eukaryota</taxon>
        <taxon>Metazoa</taxon>
        <taxon>Ecdysozoa</taxon>
        <taxon>Nematoda</taxon>
        <taxon>Chromadorea</taxon>
        <taxon>Rhabditida</taxon>
        <taxon>Rhabditina</taxon>
        <taxon>Rhabditomorpha</taxon>
        <taxon>Strongyloidea</taxon>
        <taxon>Ancylostomatidae</taxon>
        <taxon>Ancylostomatinae</taxon>
        <taxon>Ancylostoma</taxon>
    </lineage>
</organism>
<keyword evidence="14" id="KW-1185">Reference proteome</keyword>
<dbReference type="GO" id="GO:0005615">
    <property type="term" value="C:extracellular space"/>
    <property type="evidence" value="ECO:0007669"/>
    <property type="project" value="UniProtKB-KW"/>
</dbReference>
<dbReference type="Gene3D" id="3.30.429.10">
    <property type="entry name" value="Macrophage Migration Inhibitory Factor"/>
    <property type="match status" value="2"/>
</dbReference>
<comment type="catalytic activity">
    <reaction evidence="7">
        <text>L-dopachrome = 5,6-dihydroxyindole-2-carboxylate</text>
        <dbReference type="Rhea" id="RHEA:13041"/>
        <dbReference type="ChEBI" id="CHEBI:16875"/>
        <dbReference type="ChEBI" id="CHEBI:57509"/>
        <dbReference type="EC" id="5.3.3.12"/>
    </reaction>
</comment>
<proteinExistence type="inferred from homology"/>
<protein>
    <recommendedName>
        <fullName evidence="12">L-dopachrome isomerase</fullName>
        <ecNumber evidence="9">5.3.2.1</ecNumber>
        <ecNumber evidence="8">5.3.3.12</ecNumber>
    </recommendedName>
    <alternativeName>
        <fullName evidence="10">L-dopachrome tautomerase</fullName>
    </alternativeName>
    <alternativeName>
        <fullName evidence="11">Phenylpyruvate tautomerase</fullName>
    </alternativeName>
</protein>
<dbReference type="GO" id="GO:0004167">
    <property type="term" value="F:dopachrome isomerase activity"/>
    <property type="evidence" value="ECO:0007669"/>
    <property type="project" value="UniProtKB-EC"/>
</dbReference>
<keyword evidence="5" id="KW-0413">Isomerase</keyword>
<dbReference type="PANTHER" id="PTHR11954">
    <property type="entry name" value="D-DOPACHROME DECARBOXYLASE"/>
    <property type="match status" value="1"/>
</dbReference>
<evidence type="ECO:0000256" key="8">
    <source>
        <dbReference type="ARBA" id="ARBA00038932"/>
    </source>
</evidence>
<dbReference type="AlphaFoldDB" id="A0A368FAK4"/>
<evidence type="ECO:0000256" key="4">
    <source>
        <dbReference type="ARBA" id="ARBA00022525"/>
    </source>
</evidence>
<comment type="subcellular location">
    <subcellularLocation>
        <location evidence="1">Secreted</location>
    </subcellularLocation>
</comment>
<keyword evidence="3" id="KW-0202">Cytokine</keyword>
<keyword evidence="4" id="KW-0964">Secreted</keyword>
<dbReference type="InterPro" id="IPR001398">
    <property type="entry name" value="Macrophage_inhib_fac"/>
</dbReference>
<evidence type="ECO:0000256" key="3">
    <source>
        <dbReference type="ARBA" id="ARBA00022514"/>
    </source>
</evidence>
<dbReference type="GO" id="GO:0050178">
    <property type="term" value="F:phenylpyruvate tautomerase activity"/>
    <property type="evidence" value="ECO:0007669"/>
    <property type="project" value="UniProtKB-EC"/>
</dbReference>
<evidence type="ECO:0000313" key="14">
    <source>
        <dbReference type="Proteomes" id="UP000252519"/>
    </source>
</evidence>
<dbReference type="STRING" id="29170.A0A368FAK4"/>
<evidence type="ECO:0000313" key="13">
    <source>
        <dbReference type="EMBL" id="RCN29143.1"/>
    </source>
</evidence>
<accession>A0A368FAK4</accession>
<dbReference type="Proteomes" id="UP000252519">
    <property type="component" value="Unassembled WGS sequence"/>
</dbReference>
<comment type="similarity">
    <text evidence="2">Belongs to the MIF family.</text>
</comment>
<evidence type="ECO:0000256" key="2">
    <source>
        <dbReference type="ARBA" id="ARBA00005851"/>
    </source>
</evidence>
<dbReference type="InterPro" id="IPR014347">
    <property type="entry name" value="Tautomerase/MIF_sf"/>
</dbReference>
<dbReference type="PANTHER" id="PTHR11954:SF6">
    <property type="entry name" value="MACROPHAGE MIGRATION INHIBITORY FACTOR"/>
    <property type="match status" value="1"/>
</dbReference>
<evidence type="ECO:0000256" key="9">
    <source>
        <dbReference type="ARBA" id="ARBA00039086"/>
    </source>
</evidence>
<dbReference type="OrthoDB" id="255819at2759"/>
<dbReference type="SUPFAM" id="SSF55331">
    <property type="entry name" value="Tautomerase/MIF"/>
    <property type="match status" value="2"/>
</dbReference>
<comment type="catalytic activity">
    <reaction evidence="6">
        <text>3-phenylpyruvate = enol-phenylpyruvate</text>
        <dbReference type="Rhea" id="RHEA:17097"/>
        <dbReference type="ChEBI" id="CHEBI:16815"/>
        <dbReference type="ChEBI" id="CHEBI:18005"/>
        <dbReference type="EC" id="5.3.2.1"/>
    </reaction>
</comment>
<evidence type="ECO:0000256" key="1">
    <source>
        <dbReference type="ARBA" id="ARBA00004613"/>
    </source>
</evidence>
<sequence>MWIPLSSTLPLSSDVVVSTIMTCVQYVAVHVVPDQKMTFAGTDAPCGIGILKSIGGVGGSQNNSHAKALFALIKDHLGIEGNSSYKSLLWCNFQDVYRLHTNVAQNKVTPDLLKQISELVARILHKPESYVAVHVVPDQKMTFAGTDAPCGIGILKSIGGVGGSQNNSHAKALFALIKDHLGIEGNRMYIEFVDIGASDIAHNGRTFA</sequence>
<evidence type="ECO:0000256" key="10">
    <source>
        <dbReference type="ARBA" id="ARBA00041631"/>
    </source>
</evidence>
<evidence type="ECO:0000256" key="5">
    <source>
        <dbReference type="ARBA" id="ARBA00023235"/>
    </source>
</evidence>
<dbReference type="EC" id="5.3.2.1" evidence="9"/>